<evidence type="ECO:0000256" key="4">
    <source>
        <dbReference type="ARBA" id="ARBA00022527"/>
    </source>
</evidence>
<evidence type="ECO:0000256" key="1">
    <source>
        <dbReference type="ARBA" id="ARBA00004123"/>
    </source>
</evidence>
<proteinExistence type="inferred from homology"/>
<dbReference type="Proteomes" id="UP001153365">
    <property type="component" value="Unassembled WGS sequence"/>
</dbReference>
<comment type="catalytic activity">
    <reaction evidence="13">
        <text>L-seryl-[protein] + ATP = O-phospho-L-seryl-[protein] + ADP + H(+)</text>
        <dbReference type="Rhea" id="RHEA:17989"/>
        <dbReference type="Rhea" id="RHEA-COMP:9863"/>
        <dbReference type="Rhea" id="RHEA-COMP:11604"/>
        <dbReference type="ChEBI" id="CHEBI:15378"/>
        <dbReference type="ChEBI" id="CHEBI:29999"/>
        <dbReference type="ChEBI" id="CHEBI:30616"/>
        <dbReference type="ChEBI" id="CHEBI:83421"/>
        <dbReference type="ChEBI" id="CHEBI:456216"/>
        <dbReference type="EC" id="2.7.11.1"/>
    </reaction>
</comment>
<evidence type="ECO:0000256" key="13">
    <source>
        <dbReference type="ARBA" id="ARBA00048679"/>
    </source>
</evidence>
<keyword evidence="9" id="KW-0067">ATP-binding</keyword>
<dbReference type="SMART" id="SM00146">
    <property type="entry name" value="PI3Kc"/>
    <property type="match status" value="1"/>
</dbReference>
<dbReference type="GO" id="GO:0000077">
    <property type="term" value="P:DNA damage checkpoint signaling"/>
    <property type="evidence" value="ECO:0007669"/>
    <property type="project" value="TreeGrafter"/>
</dbReference>
<dbReference type="PROSITE" id="PS51190">
    <property type="entry name" value="FATC"/>
    <property type="match status" value="1"/>
</dbReference>
<evidence type="ECO:0000259" key="14">
    <source>
        <dbReference type="PROSITE" id="PS50290"/>
    </source>
</evidence>
<dbReference type="CDD" id="cd00892">
    <property type="entry name" value="PIKKc_ATR"/>
    <property type="match status" value="1"/>
</dbReference>
<dbReference type="GO" id="GO:0005634">
    <property type="term" value="C:nucleus"/>
    <property type="evidence" value="ECO:0007669"/>
    <property type="project" value="UniProtKB-SubCell"/>
</dbReference>
<dbReference type="Pfam" id="PF00454">
    <property type="entry name" value="PI3_PI4_kinase"/>
    <property type="match status" value="1"/>
</dbReference>
<evidence type="ECO:0000256" key="11">
    <source>
        <dbReference type="ARBA" id="ARBA00023242"/>
    </source>
</evidence>
<dbReference type="PANTHER" id="PTHR11139:SF125">
    <property type="entry name" value="SERINE_THREONINE-PROTEIN KINASE MEC1"/>
    <property type="match status" value="1"/>
</dbReference>
<comment type="catalytic activity">
    <reaction evidence="12">
        <text>L-threonyl-[protein] + ATP = O-phospho-L-threonyl-[protein] + ADP + H(+)</text>
        <dbReference type="Rhea" id="RHEA:46608"/>
        <dbReference type="Rhea" id="RHEA-COMP:11060"/>
        <dbReference type="Rhea" id="RHEA-COMP:11605"/>
        <dbReference type="ChEBI" id="CHEBI:15378"/>
        <dbReference type="ChEBI" id="CHEBI:30013"/>
        <dbReference type="ChEBI" id="CHEBI:30616"/>
        <dbReference type="ChEBI" id="CHEBI:61977"/>
        <dbReference type="ChEBI" id="CHEBI:456216"/>
        <dbReference type="EC" id="2.7.11.1"/>
    </reaction>
</comment>
<dbReference type="InterPro" id="IPR003151">
    <property type="entry name" value="PIK-rel_kinase_FAT"/>
</dbReference>
<comment type="subcellular location">
    <subcellularLocation>
        <location evidence="1">Nucleus</location>
    </subcellularLocation>
</comment>
<evidence type="ECO:0000256" key="5">
    <source>
        <dbReference type="ARBA" id="ARBA00022679"/>
    </source>
</evidence>
<dbReference type="Pfam" id="PF08064">
    <property type="entry name" value="UME"/>
    <property type="match status" value="1"/>
</dbReference>
<keyword evidence="11" id="KW-0539">Nucleus</keyword>
<keyword evidence="4" id="KW-0723">Serine/threonine-protein kinase</keyword>
<evidence type="ECO:0000256" key="7">
    <source>
        <dbReference type="ARBA" id="ARBA00022763"/>
    </source>
</evidence>
<evidence type="ECO:0000256" key="2">
    <source>
        <dbReference type="ARBA" id="ARBA00010769"/>
    </source>
</evidence>
<gene>
    <name evidence="17" type="ORF">PPACK8108_LOCUS24112</name>
</gene>
<keyword evidence="7" id="KW-0227">DNA damage</keyword>
<organism evidence="17 18">
    <name type="scientific">Phakopsora pachyrhizi</name>
    <name type="common">Asian soybean rust disease fungus</name>
    <dbReference type="NCBI Taxonomy" id="170000"/>
    <lineage>
        <taxon>Eukaryota</taxon>
        <taxon>Fungi</taxon>
        <taxon>Dikarya</taxon>
        <taxon>Basidiomycota</taxon>
        <taxon>Pucciniomycotina</taxon>
        <taxon>Pucciniomycetes</taxon>
        <taxon>Pucciniales</taxon>
        <taxon>Phakopsoraceae</taxon>
        <taxon>Phakopsora</taxon>
    </lineage>
</organism>
<dbReference type="Pfam" id="PF02259">
    <property type="entry name" value="FAT"/>
    <property type="match status" value="1"/>
</dbReference>
<dbReference type="InterPro" id="IPR016024">
    <property type="entry name" value="ARM-type_fold"/>
</dbReference>
<feature type="domain" description="PI3K/PI4K catalytic" evidence="14">
    <location>
        <begin position="2385"/>
        <end position="2697"/>
    </location>
</feature>
<dbReference type="GO" id="GO:0005524">
    <property type="term" value="F:ATP binding"/>
    <property type="evidence" value="ECO:0007669"/>
    <property type="project" value="UniProtKB-KW"/>
</dbReference>
<evidence type="ECO:0000256" key="9">
    <source>
        <dbReference type="ARBA" id="ARBA00022840"/>
    </source>
</evidence>
<dbReference type="PROSITE" id="PS50290">
    <property type="entry name" value="PI3_4_KINASE_3"/>
    <property type="match status" value="1"/>
</dbReference>
<evidence type="ECO:0000313" key="18">
    <source>
        <dbReference type="Proteomes" id="UP001153365"/>
    </source>
</evidence>
<accession>A0AAV0BP19</accession>
<dbReference type="Pfam" id="PF02260">
    <property type="entry name" value="FATC"/>
    <property type="match status" value="1"/>
</dbReference>
<evidence type="ECO:0000256" key="10">
    <source>
        <dbReference type="ARBA" id="ARBA00023204"/>
    </source>
</evidence>
<dbReference type="InterPro" id="IPR018936">
    <property type="entry name" value="PI3/4_kinase_CS"/>
</dbReference>
<dbReference type="PROSITE" id="PS00916">
    <property type="entry name" value="PI3_4_KINASE_2"/>
    <property type="match status" value="1"/>
</dbReference>
<dbReference type="Gene3D" id="1.10.1070.11">
    <property type="entry name" value="Phosphatidylinositol 3-/4-kinase, catalytic domain"/>
    <property type="match status" value="1"/>
</dbReference>
<evidence type="ECO:0000259" key="16">
    <source>
        <dbReference type="PROSITE" id="PS51190"/>
    </source>
</evidence>
<dbReference type="Pfam" id="PF25030">
    <property type="entry name" value="M-HEAT_ATR"/>
    <property type="match status" value="1"/>
</dbReference>
<dbReference type="Pfam" id="PF23593">
    <property type="entry name" value="HEAT_ATR"/>
    <property type="match status" value="1"/>
</dbReference>
<protein>
    <recommendedName>
        <fullName evidence="3">non-specific serine/threonine protein kinase</fullName>
        <ecNumber evidence="3">2.7.11.1</ecNumber>
    </recommendedName>
</protein>
<dbReference type="InterPro" id="IPR057564">
    <property type="entry name" value="HEAT_ATR"/>
</dbReference>
<name>A0AAV0BP19_PHAPC</name>
<dbReference type="InterPro" id="IPR012993">
    <property type="entry name" value="UME"/>
</dbReference>
<feature type="domain" description="FATC" evidence="16">
    <location>
        <begin position="2701"/>
        <end position="2733"/>
    </location>
</feature>
<evidence type="ECO:0000256" key="3">
    <source>
        <dbReference type="ARBA" id="ARBA00012513"/>
    </source>
</evidence>
<keyword evidence="6" id="KW-0547">Nucleotide-binding</keyword>
<dbReference type="GO" id="GO:0006281">
    <property type="term" value="P:DNA repair"/>
    <property type="evidence" value="ECO:0007669"/>
    <property type="project" value="UniProtKB-KW"/>
</dbReference>
<dbReference type="GO" id="GO:0000723">
    <property type="term" value="P:telomere maintenance"/>
    <property type="evidence" value="ECO:0007669"/>
    <property type="project" value="TreeGrafter"/>
</dbReference>
<dbReference type="InterPro" id="IPR036940">
    <property type="entry name" value="PI3/4_kinase_cat_sf"/>
</dbReference>
<sequence length="2733" mass="309102">MRLSKDQMAFQDVSAAFPTTDIPTSTARLLQAIIQPLPSGALDGKRDAQPLAPEQATAIVRALFIASLDQFFDTDKWNGLELACANKEKEMCEAAQGVLDCALNGEIARSPGFLVKRFPEQKTLEDLFRRAQASHSQVTIKEKNQNYCPELEEELSIWLMVRLFYTAALIRSAPNDGLSSERLRNRFEFVHQMEAASRLVHSFLFRSVDKELREDKAGRACDISKLWITLEEEARAILMCAGEETGIGSTAQEAKYIQLLGIDRRTQIPLSESHVPLLQLDRRPFIILISSQAQAVNFLLTTLRIHVCIFHLSPYFISGIPSATEALITLWELTMRLYPTRHDKRVMDDLFELLSWFFEGEVFGPGEISSPDLRANVGHVGKNCKSINSTCLDKLCSIVIEQTKKIIPKLERNPEPYPEGRAKLVMLMMKVLCWLADQDGETSTTRTVQSLNHFVVRFGRLVVEYVTTSQGVEILDDYGLLCLSFLLCPRDIKTGRVRYLHKPEKTFLAYRLTEKPIINQFELFIPQLIKKFQESNDSLPHEGEKSRIRHWLRDTLSSISSSLQSQMIIKPSRKRKLVDLLDESKTFEAFKAHQGNSSAPTLPCENKGKNDAKETDLSWDSSNAVVLSLLNFCTSKGNFPNFETENMDREMYCFIEQIKFLITPAPLTEGSGIKTIDWERLEQTLDILGLAFCNSSKSRSDFLTSTDSNVIFNLPSKDLETISECPHCNTSGINSPTKDQESPRKIPATIFQNCLALFRGLGLLLNCTYKDFKADSNDSSIAKTGARLALLRFLTRLINHTKFETSETGLNLIDFELISSSLTILEHGSHIERIVAGRLVVSLFSVASIILKLFPAKQLSDCKLESAISKLESLAKVGELKVQETLLITILSCFEATRHNDQLLMDNGKVELKACFSYCLISMTLWQMCKRNSYLLGVIRNEMLSLARRNSVSVYNIMARYLPAISQLIVVELKFDSYGSSLLSDLLGMSTNVFLNQTARYTLPALVMKSQRTIIQKIAVSKEETVPEVLISHAADIITSICLQKGIRELNHGLSSFYHLLNDGRKGEDGEQLKIEINALFQVSAGLIYFRLIVEVVEDIDTGKRLNSVKSALWKAFQLKQPRPDWSKPLNENELRLELKSQTLPILSHMNGSLQDLRGKISIAEKIKVIQGLGDLIFLADAGVSGYIPQIMTTLQASLAIPALRTSTLQTWELFVKVIPLKDLKAFVGQITATLVDSWSQMSAKQMSISLKTLHRIVMKRQVLGSYAYEIADLSNLTFPQVKSESSSNDEKLLKNIKQEQEAARASTTFISELTNLVGRINSESEVVVRQALKELVKVLETQFDKIKMLISGDSFDPLIGHLIKALIGVSTRCNDASDDLKSLAFQCLGSIGAVDPDRCEIEDESVEMVLTSNFDDVEESINFVVQLIKDQLVGAYRSTHDSKHHNFLTYAIQELLRFCGFTEDLLKPEKARCLPSSTRTRWNLLPKSVSDSISPLLGSKFKFSFGNVRPCNVPIYNHTSIYSSWLQHWLLRMIPLVENPTASKVFYPFLGVVRNGDTVIAQKLLPHVALHLVISGSKEELENIKLEIVTVLEDQVKRSSSFSPEGRQLVAQTIFGLMDHFSRWVRDRLKGQASIGQVSASKRREGAPKPDAATLRAQSVVTDISQELIASAALYCKDHARALLNVEQQVLKLEESKSSAGLTVINDQAHLPSADEQLQKYYEKAHEIYAAIDDPDGMEGISTKIVEPSILHQIREHESTGRWTSAQSCWEVELQRQPDELQSHMGLLRCLRNLGHYDSLRAHLAGVLQNHHSWERELAPFAVESSLVSNDWEALSRAVRIGSPDSLEVIFGKVVDVLLNSDKMAFDKAMMDARIRLGSQILGASRKEAYRRVYDSAIYLHILHEVPIIDQAFQNLFTSVAEQPEQNQLNSSRDLMNCLQSRLDSISPAFRHREKVLRLRRATFQLRTRGTPLVGQLWVQTAKIARIAGHLQSSYSAVLQASEMKAPTAFVQKAKLMKLEDQPYKAIMELENNLRKTPSSDNFSGQLKDISAHEYAKAALKRVRWMVEVDRYSVNTVVADFEKLCIENPNWASPYYYFGRFYDEKGSRLTPSTRSSLNKIHLTIAEYTYHCCKNFQRSLAHGTKFIYQALPRMLTLYFTLGEHPELLQIFKTVEKKKRGQDIRQDDYTRALQDDELGAVFLKVDRSMHSAVRKLPIFEWLTVLPQVVSRVMHKSTHVQAIVHKILTHTLRSYPDQALWAMVSGVESSNSARSSRCTWVLNDAKNYLNAGNTSETSSQVDPHRLSLKIEQCRKLVRQLLRLCNHPVKNNVKCLSLHETFPALQDCAPCELIIPLQSSLIASLPPHEINFALHKPFPTNLPCIQGFDDKISIMPSLQKPRKICLFGSDGKEYPFLCKPKDDLRKDARLMEFNSMINKLLKKDSESRKRNLRIRTYAVVVLNEECGLLEWVSNTIPFRNILLSLYSLRGIQLYNAELKAISDKIRRNKDDLDKVKQIFEKEILSRFPPVFHQWFLNNFADPNSWLRSRQAYGRTTAVISMVGFVLGLGDRHGENILFDSNTGETVHVDFNCLFDKGRTFEVSENVPFRLTQNMVAGLGITGVEGVFRRASEVTMKILRNNKDSLMSVLETFVHDPLVDWMPSGSKKKVDAPTEEYIAKEAKRALEPISRKLTGYQITFGKTERQMSTENQVDSLINEARDNRHLGRMYFGWAPYL</sequence>
<evidence type="ECO:0000313" key="17">
    <source>
        <dbReference type="EMBL" id="CAH7689053.1"/>
    </source>
</evidence>
<keyword evidence="18" id="KW-1185">Reference proteome</keyword>
<dbReference type="EC" id="2.7.11.1" evidence="3"/>
<dbReference type="InterPro" id="IPR050517">
    <property type="entry name" value="DDR_Repair_Kinase"/>
</dbReference>
<dbReference type="SMART" id="SM01343">
    <property type="entry name" value="FATC"/>
    <property type="match status" value="1"/>
</dbReference>
<keyword evidence="10" id="KW-0234">DNA repair</keyword>
<evidence type="ECO:0000259" key="15">
    <source>
        <dbReference type="PROSITE" id="PS51189"/>
    </source>
</evidence>
<evidence type="ECO:0000256" key="6">
    <source>
        <dbReference type="ARBA" id="ARBA00022741"/>
    </source>
</evidence>
<dbReference type="SMART" id="SM00802">
    <property type="entry name" value="UME"/>
    <property type="match status" value="1"/>
</dbReference>
<reference evidence="17" key="1">
    <citation type="submission" date="2022-06" db="EMBL/GenBank/DDBJ databases">
        <authorList>
            <consortium name="SYNGENTA / RWTH Aachen University"/>
        </authorList>
    </citation>
    <scope>NUCLEOTIDE SEQUENCE</scope>
</reference>
<evidence type="ECO:0000256" key="8">
    <source>
        <dbReference type="ARBA" id="ARBA00022777"/>
    </source>
</evidence>
<dbReference type="FunFam" id="1.10.1070.11:FF:000032">
    <property type="entry name" value="Protein kinase rad3"/>
    <property type="match status" value="1"/>
</dbReference>
<dbReference type="InterPro" id="IPR011009">
    <property type="entry name" value="Kinase-like_dom_sf"/>
</dbReference>
<dbReference type="PROSITE" id="PS51189">
    <property type="entry name" value="FAT"/>
    <property type="match status" value="1"/>
</dbReference>
<dbReference type="EMBL" id="CALTRL010006041">
    <property type="protein sequence ID" value="CAH7689053.1"/>
    <property type="molecule type" value="Genomic_DNA"/>
</dbReference>
<dbReference type="PANTHER" id="PTHR11139">
    <property type="entry name" value="ATAXIA TELANGIECTASIA MUTATED ATM -RELATED"/>
    <property type="match status" value="1"/>
</dbReference>
<evidence type="ECO:0000256" key="12">
    <source>
        <dbReference type="ARBA" id="ARBA00047899"/>
    </source>
</evidence>
<dbReference type="GO" id="GO:0005694">
    <property type="term" value="C:chromosome"/>
    <property type="evidence" value="ECO:0007669"/>
    <property type="project" value="TreeGrafter"/>
</dbReference>
<dbReference type="SUPFAM" id="SSF48371">
    <property type="entry name" value="ARM repeat"/>
    <property type="match status" value="2"/>
</dbReference>
<keyword evidence="5" id="KW-0808">Transferase</keyword>
<dbReference type="InterPro" id="IPR003152">
    <property type="entry name" value="FATC_dom"/>
</dbReference>
<feature type="domain" description="FAT" evidence="15">
    <location>
        <begin position="1669"/>
        <end position="2267"/>
    </location>
</feature>
<dbReference type="Gene3D" id="3.30.1010.10">
    <property type="entry name" value="Phosphatidylinositol 3-kinase Catalytic Subunit, Chain A, domain 4"/>
    <property type="match status" value="1"/>
</dbReference>
<dbReference type="SUPFAM" id="SSF56112">
    <property type="entry name" value="Protein kinase-like (PK-like)"/>
    <property type="match status" value="1"/>
</dbReference>
<dbReference type="InterPro" id="IPR056802">
    <property type="entry name" value="ATR-like_M-HEAT"/>
</dbReference>
<dbReference type="GO" id="GO:0004674">
    <property type="term" value="F:protein serine/threonine kinase activity"/>
    <property type="evidence" value="ECO:0007669"/>
    <property type="project" value="UniProtKB-KW"/>
</dbReference>
<keyword evidence="8" id="KW-0418">Kinase</keyword>
<dbReference type="InterPro" id="IPR000403">
    <property type="entry name" value="PI3/4_kinase_cat_dom"/>
</dbReference>
<dbReference type="InterPro" id="IPR014009">
    <property type="entry name" value="PIK_FAT"/>
</dbReference>
<comment type="caution">
    <text evidence="17">The sequence shown here is derived from an EMBL/GenBank/DDBJ whole genome shotgun (WGS) entry which is preliminary data.</text>
</comment>
<comment type="similarity">
    <text evidence="2">Belongs to the PI3/PI4-kinase family. ATM subfamily.</text>
</comment>